<organism evidence="2 3">
    <name type="scientific">Mycobacterium innocens</name>
    <dbReference type="NCBI Taxonomy" id="2341083"/>
    <lineage>
        <taxon>Bacteria</taxon>
        <taxon>Bacillati</taxon>
        <taxon>Actinomycetota</taxon>
        <taxon>Actinomycetes</taxon>
        <taxon>Mycobacteriales</taxon>
        <taxon>Mycobacteriaceae</taxon>
        <taxon>Mycobacterium</taxon>
    </lineage>
</organism>
<dbReference type="AlphaFoldDB" id="A0A498Q803"/>
<evidence type="ECO:0000313" key="3">
    <source>
        <dbReference type="Proteomes" id="UP000267289"/>
    </source>
</evidence>
<proteinExistence type="predicted"/>
<dbReference type="GO" id="GO:0003676">
    <property type="term" value="F:nucleic acid binding"/>
    <property type="evidence" value="ECO:0007669"/>
    <property type="project" value="InterPro"/>
</dbReference>
<dbReference type="Gene3D" id="3.40.1350.10">
    <property type="match status" value="1"/>
</dbReference>
<feature type="domain" description="Mrr-like" evidence="1">
    <location>
        <begin position="34"/>
        <end position="116"/>
    </location>
</feature>
<dbReference type="InterPro" id="IPR039442">
    <property type="entry name" value="Mrr-like_dom"/>
</dbReference>
<evidence type="ECO:0000259" key="1">
    <source>
        <dbReference type="Pfam" id="PF13156"/>
    </source>
</evidence>
<dbReference type="EMBL" id="UPHQ01000194">
    <property type="protein sequence ID" value="VBA41796.1"/>
    <property type="molecule type" value="Genomic_DNA"/>
</dbReference>
<dbReference type="InterPro" id="IPR011856">
    <property type="entry name" value="tRNA_endonuc-like_dom_sf"/>
</dbReference>
<dbReference type="InterPro" id="IPR011335">
    <property type="entry name" value="Restrct_endonuc-II-like"/>
</dbReference>
<sequence>MGSVHDVIEAFRKAPSNAERGTQFEKLMVRYFELDPMLAQHYDAVWRWIDWPGRQGKGDTGIDLVARERDTGNYTAIQCKFYEPTHTLSKGDIDSFFTASGKTGFTNRVIISTTDRCAA</sequence>
<dbReference type="Proteomes" id="UP000267289">
    <property type="component" value="Unassembled WGS sequence"/>
</dbReference>
<reference evidence="2 3" key="1">
    <citation type="submission" date="2018-09" db="EMBL/GenBank/DDBJ databases">
        <authorList>
            <person name="Tagini F."/>
        </authorList>
    </citation>
    <scope>NUCLEOTIDE SEQUENCE [LARGE SCALE GENOMIC DNA]</scope>
    <source>
        <strain evidence="2 3">MK13</strain>
    </source>
</reference>
<protein>
    <recommendedName>
        <fullName evidence="1">Mrr-like domain-containing protein</fullName>
    </recommendedName>
</protein>
<dbReference type="SUPFAM" id="SSF52980">
    <property type="entry name" value="Restriction endonuclease-like"/>
    <property type="match status" value="1"/>
</dbReference>
<dbReference type="Pfam" id="PF13156">
    <property type="entry name" value="Mrr_cat_2"/>
    <property type="match status" value="1"/>
</dbReference>
<evidence type="ECO:0000313" key="2">
    <source>
        <dbReference type="EMBL" id="VBA41796.1"/>
    </source>
</evidence>
<name>A0A498Q803_9MYCO</name>
<keyword evidence="3" id="KW-1185">Reference proteome</keyword>
<accession>A0A498Q803</accession>
<gene>
    <name evidence="2" type="ORF">LAUMK13_03718</name>
</gene>